<dbReference type="EC" id="2.3.1.-" evidence="10"/>
<dbReference type="InterPro" id="IPR027992">
    <property type="entry name" value="tRNA_bind_dom"/>
</dbReference>
<dbReference type="GO" id="GO:0005730">
    <property type="term" value="C:nucleolus"/>
    <property type="evidence" value="ECO:0007669"/>
    <property type="project" value="UniProtKB-SubCell"/>
</dbReference>
<dbReference type="CDD" id="cd04301">
    <property type="entry name" value="NAT_SF"/>
    <property type="match status" value="1"/>
</dbReference>
<dbReference type="Pfam" id="PF05127">
    <property type="entry name" value="NAT10_TcmA_helicase"/>
    <property type="match status" value="1"/>
</dbReference>
<proteinExistence type="inferred from homology"/>
<dbReference type="Pfam" id="PF13725">
    <property type="entry name" value="tRNA_bind_2"/>
    <property type="match status" value="1"/>
</dbReference>
<dbReference type="Proteomes" id="UP000283509">
    <property type="component" value="Unassembled WGS sequence"/>
</dbReference>
<keyword evidence="3 10" id="KW-0808">Transferase</keyword>
<evidence type="ECO:0000259" key="12">
    <source>
        <dbReference type="Pfam" id="PF08351"/>
    </source>
</evidence>
<dbReference type="AlphaFoldDB" id="A0A3R7PWK3"/>
<dbReference type="PANTHER" id="PTHR10925">
    <property type="entry name" value="N-ACETYLTRANSFERASE 10"/>
    <property type="match status" value="1"/>
</dbReference>
<feature type="domain" description="N-acetyltransferase" evidence="13">
    <location>
        <begin position="524"/>
        <end position="750"/>
    </location>
</feature>
<evidence type="ECO:0000259" key="11">
    <source>
        <dbReference type="Pfam" id="PF05127"/>
    </source>
</evidence>
<sequence length="1059" mass="117961">MVKRKIDNRIRTLIENGVALGHRTLVVLVGDKSRDQVVYLHHMLSKSSMKQASVLWCYKKELAFSSHRKKRMKQLKARQKSGQAEVNEDDPFEMFMSMTEIRYCYYKETHKILGNTFRMCVLQDFEALTPNILCRTMETIEGGGVIAILLQSMTSLRQLYAMNMDVHSRYRTEAHQHVVPRFNERFILSLSSCPMCVVVDDLLRILPISSHLRDLQPVPAVTSSTPLSPNDQELKDLKESLKESPPVGLLIELCKTLDQAKSVLQFVVAITEKTLRTTVTLTAGRGRGKSAALGLAMAGAIAFGYSNIFVTSPSPENLNTLFEFVLKGLNAMGYEEHLSYQVLRSTDPQFNKSVMRVTVTRERRQIIQYIAPGESNCLGQAELVVIDEAAAIPLPLVRKLLGPYLVFLSSTVSGYEGTGRSLSLKLIDQLRSQAKASSANAENGDSNTKSTELGRVLHEVTLEESIRYKSGDPVEKWLHDLLCLEASLPQAPTTMPPPSQCQLFYVNRDTLFGYHKVSEKFLAQVMGLLVSSHYRNTPDDLQTLSDAPAHHLYVLLPPQDMAKGDTLPPVLTVVQVALEGKVSKASVMSALAQGVKPSGDLVPWTVSNQFQNYDFPQLSGARVIRIATHPSFQGKGYGSQALKLLEEYFSQASMHADYVDTLTPEASLKLVQDDQVGLLEEKLGPNHQSPPLLEALSERPPEALHYLSVSYGATQQLLTFWKRSGFTPVYLSQVSNNVTGEHTIIMLKVLGESKEARGESWLADLWFDFRKRLVALLGCAFKSYDCKFALSIMSSSIYKRKGGVPSLSELDLYMTNGDLQRLEEFLHHQCEAPLIADILPSVARLYFLSKIPDFKLKPVKAAILCGIGIQRKTPKVVATELGVEPGLVFGQMRELINDITKYMKKTREIARQEEINGKEKENHQSLAADIASTVEETAKKMKAQEEDNREKVTQLIDVSKFGIKAKEEAVKVESDSSHPSRTHSAVLSFLRTGLCALLFALQRLSSIPPFSPFLPTLITHYLSDSLRPQPPPPSFVRFRSGSSACLRTRGRPFLLGALG</sequence>
<dbReference type="OrthoDB" id="10067491at2759"/>
<feature type="domain" description="TmcA/NAT10 N-terminal" evidence="12">
    <location>
        <begin position="8"/>
        <end position="200"/>
    </location>
</feature>
<feature type="domain" description="Possible tRNA binding" evidence="14">
    <location>
        <begin position="761"/>
        <end position="970"/>
    </location>
</feature>
<keyword evidence="8 10" id="KW-0012">Acyltransferase</keyword>
<evidence type="ECO:0000259" key="14">
    <source>
        <dbReference type="Pfam" id="PF13725"/>
    </source>
</evidence>
<reference evidence="15 16" key="2">
    <citation type="submission" date="2019-01" db="EMBL/GenBank/DDBJ databases">
        <title>The decoding of complex shrimp genome reveals the adaptation for benthos swimmer, frequently molting mechanism and breeding impact on genome.</title>
        <authorList>
            <person name="Sun Y."/>
            <person name="Gao Y."/>
            <person name="Yu Y."/>
        </authorList>
    </citation>
    <scope>NUCLEOTIDE SEQUENCE [LARGE SCALE GENOMIC DNA]</scope>
    <source>
        <tissue evidence="15">Muscle</tissue>
    </source>
</reference>
<evidence type="ECO:0000256" key="4">
    <source>
        <dbReference type="ARBA" id="ARBA00022694"/>
    </source>
</evidence>
<dbReference type="GO" id="GO:0000049">
    <property type="term" value="F:tRNA binding"/>
    <property type="evidence" value="ECO:0007669"/>
    <property type="project" value="TreeGrafter"/>
</dbReference>
<dbReference type="GO" id="GO:0051391">
    <property type="term" value="P:tRNA acetylation"/>
    <property type="evidence" value="ECO:0007669"/>
    <property type="project" value="UniProtKB-UniRule"/>
</dbReference>
<evidence type="ECO:0000256" key="3">
    <source>
        <dbReference type="ARBA" id="ARBA00022679"/>
    </source>
</evidence>
<dbReference type="GO" id="GO:1990883">
    <property type="term" value="F:18S rRNA cytidine N-acetyltransferase activity"/>
    <property type="evidence" value="ECO:0007669"/>
    <property type="project" value="TreeGrafter"/>
</dbReference>
<dbReference type="GO" id="GO:0030686">
    <property type="term" value="C:90S preribosome"/>
    <property type="evidence" value="ECO:0007669"/>
    <property type="project" value="TreeGrafter"/>
</dbReference>
<gene>
    <name evidence="15" type="ORF">C7M84_020409</name>
</gene>
<evidence type="ECO:0000256" key="2">
    <source>
        <dbReference type="ARBA" id="ARBA00022552"/>
    </source>
</evidence>
<dbReference type="STRING" id="6689.A0A3R7PWK3"/>
<keyword evidence="16" id="KW-1185">Reference proteome</keyword>
<organism evidence="15 16">
    <name type="scientific">Penaeus vannamei</name>
    <name type="common">Whiteleg shrimp</name>
    <name type="synonym">Litopenaeus vannamei</name>
    <dbReference type="NCBI Taxonomy" id="6689"/>
    <lineage>
        <taxon>Eukaryota</taxon>
        <taxon>Metazoa</taxon>
        <taxon>Ecdysozoa</taxon>
        <taxon>Arthropoda</taxon>
        <taxon>Crustacea</taxon>
        <taxon>Multicrustacea</taxon>
        <taxon>Malacostraca</taxon>
        <taxon>Eumalacostraca</taxon>
        <taxon>Eucarida</taxon>
        <taxon>Decapoda</taxon>
        <taxon>Dendrobranchiata</taxon>
        <taxon>Penaeoidea</taxon>
        <taxon>Penaeidae</taxon>
        <taxon>Penaeus</taxon>
    </lineage>
</organism>
<dbReference type="InterPro" id="IPR032672">
    <property type="entry name" value="TmcA/NAT10/Kre33"/>
</dbReference>
<name>A0A3R7PWK3_PENVA</name>
<dbReference type="GO" id="GO:0005524">
    <property type="term" value="F:ATP binding"/>
    <property type="evidence" value="ECO:0007669"/>
    <property type="project" value="UniProtKB-UniRule"/>
</dbReference>
<dbReference type="SMR" id="A0A3R7PWK3"/>
<comment type="catalytic activity">
    <reaction evidence="10">
        <text>a cytidine in tRNA + acetyl-CoA + ATP + H2O = an N(4)-acetylcytidine in tRNA + ADP + phosphate + CoA + H(+)</text>
        <dbReference type="Rhea" id="RHEA:53876"/>
        <dbReference type="Rhea" id="RHEA-COMP:13670"/>
        <dbReference type="Rhea" id="RHEA-COMP:13671"/>
        <dbReference type="ChEBI" id="CHEBI:15377"/>
        <dbReference type="ChEBI" id="CHEBI:15378"/>
        <dbReference type="ChEBI" id="CHEBI:30616"/>
        <dbReference type="ChEBI" id="CHEBI:43474"/>
        <dbReference type="ChEBI" id="CHEBI:57287"/>
        <dbReference type="ChEBI" id="CHEBI:57288"/>
        <dbReference type="ChEBI" id="CHEBI:74900"/>
        <dbReference type="ChEBI" id="CHEBI:82748"/>
        <dbReference type="ChEBI" id="CHEBI:456216"/>
    </reaction>
</comment>
<protein>
    <recommendedName>
        <fullName evidence="9 10">RNA cytidine acetyltransferase</fullName>
        <ecNumber evidence="10">2.3.1.-</ecNumber>
    </recommendedName>
    <alternativeName>
        <fullName evidence="10">18S rRNA cytosine acetyltransferase</fullName>
    </alternativeName>
</protein>
<comment type="caution">
    <text evidence="15">The sequence shown here is derived from an EMBL/GenBank/DDBJ whole genome shotgun (WGS) entry which is preliminary data.</text>
</comment>
<comment type="similarity">
    <text evidence="10">Belongs to the RNA cytidine acetyltransferase family. NAT10 subfamily.</text>
</comment>
<evidence type="ECO:0000256" key="5">
    <source>
        <dbReference type="ARBA" id="ARBA00022741"/>
    </source>
</evidence>
<feature type="binding site" evidence="10">
    <location>
        <position position="467"/>
    </location>
    <ligand>
        <name>ATP</name>
        <dbReference type="ChEBI" id="CHEBI:30616"/>
    </ligand>
</feature>
<keyword evidence="5 10" id="KW-0547">Nucleotide-binding</keyword>
<dbReference type="Gene3D" id="3.40.630.30">
    <property type="match status" value="1"/>
</dbReference>
<comment type="catalytic activity">
    <reaction evidence="10">
        <text>a cytidine in 18S rRNA + acetyl-CoA + ATP + H2O = an N(4)-acetylcytidine in 18S rRNA + ADP + phosphate + CoA + H(+)</text>
        <dbReference type="Rhea" id="RHEA:51424"/>
        <dbReference type="Rhea" id="RHEA-COMP:13575"/>
        <dbReference type="Rhea" id="RHEA-COMP:13576"/>
        <dbReference type="ChEBI" id="CHEBI:15377"/>
        <dbReference type="ChEBI" id="CHEBI:15378"/>
        <dbReference type="ChEBI" id="CHEBI:30616"/>
        <dbReference type="ChEBI" id="CHEBI:43474"/>
        <dbReference type="ChEBI" id="CHEBI:57287"/>
        <dbReference type="ChEBI" id="CHEBI:57288"/>
        <dbReference type="ChEBI" id="CHEBI:74900"/>
        <dbReference type="ChEBI" id="CHEBI:82748"/>
        <dbReference type="ChEBI" id="CHEBI:456216"/>
    </reaction>
</comment>
<evidence type="ECO:0000313" key="16">
    <source>
        <dbReference type="Proteomes" id="UP000283509"/>
    </source>
</evidence>
<dbReference type="EMBL" id="QCYY01003991">
    <property type="protein sequence ID" value="ROT61778.1"/>
    <property type="molecule type" value="Genomic_DNA"/>
</dbReference>
<comment type="subcellular location">
    <subcellularLocation>
        <location evidence="1 10">Nucleus</location>
        <location evidence="1 10">Nucleolus</location>
    </subcellularLocation>
</comment>
<dbReference type="Gene3D" id="3.40.50.11040">
    <property type="match status" value="1"/>
</dbReference>
<comment type="function">
    <text evidence="10">RNA cytidine acetyltransferase with specificity toward both 18S rRNA and tRNAs. Catalyzes the formation of N(4)-acetylcytidine (ac4C) in 18S rRNA. Required for early nucleolar cleavages of precursor rRNA at sites A0, A1 and A2 during 18S rRNA synthesis. Catalyzes the formation of ac4C in serine and leucine tRNAs. Requires a tRNA-binding adapter protein for full tRNA acetyltransferase activity but not for 18S rRNA acetylation.</text>
</comment>
<dbReference type="InterPro" id="IPR027417">
    <property type="entry name" value="P-loop_NTPase"/>
</dbReference>
<feature type="binding site" evidence="10">
    <location>
        <position position="723"/>
    </location>
    <ligand>
        <name>acetyl-CoA</name>
        <dbReference type="ChEBI" id="CHEBI:57288"/>
    </ligand>
</feature>
<dbReference type="InterPro" id="IPR013562">
    <property type="entry name" value="TmcA/NAT10_N"/>
</dbReference>
<dbReference type="Pfam" id="PF08351">
    <property type="entry name" value="TmcA_N"/>
    <property type="match status" value="1"/>
</dbReference>
<evidence type="ECO:0000256" key="9">
    <source>
        <dbReference type="ARBA" id="ARBA00068357"/>
    </source>
</evidence>
<dbReference type="GO" id="GO:1904812">
    <property type="term" value="P:rRNA acetylation involved in maturation of SSU-rRNA"/>
    <property type="evidence" value="ECO:0007669"/>
    <property type="project" value="InterPro"/>
</dbReference>
<dbReference type="InterPro" id="IPR033688">
    <property type="entry name" value="NAT10"/>
</dbReference>
<dbReference type="InterPro" id="IPR000182">
    <property type="entry name" value="GNAT_dom"/>
</dbReference>
<dbReference type="GO" id="GO:0051392">
    <property type="term" value="F:tRNA cytidine N4-acetyltransferase activity"/>
    <property type="evidence" value="ECO:0007669"/>
    <property type="project" value="RHEA"/>
</dbReference>
<reference evidence="15 16" key="1">
    <citation type="submission" date="2018-04" db="EMBL/GenBank/DDBJ databases">
        <authorList>
            <person name="Zhang X."/>
            <person name="Yuan J."/>
            <person name="Li F."/>
            <person name="Xiang J."/>
        </authorList>
    </citation>
    <scope>NUCLEOTIDE SEQUENCE [LARGE SCALE GENOMIC DNA]</scope>
    <source>
        <tissue evidence="15">Muscle</tissue>
    </source>
</reference>
<evidence type="ECO:0000256" key="8">
    <source>
        <dbReference type="ARBA" id="ARBA00023315"/>
    </source>
</evidence>
<feature type="binding site" evidence="10">
    <location>
        <begin position="626"/>
        <end position="628"/>
    </location>
    <ligand>
        <name>acetyl-CoA</name>
        <dbReference type="ChEBI" id="CHEBI:57288"/>
    </ligand>
</feature>
<keyword evidence="7 10" id="KW-0539">Nucleus</keyword>
<evidence type="ECO:0000256" key="10">
    <source>
        <dbReference type="HAMAP-Rule" id="MF_03211"/>
    </source>
</evidence>
<dbReference type="PANTHER" id="PTHR10925:SF5">
    <property type="entry name" value="RNA CYTIDINE ACETYLTRANSFERASE"/>
    <property type="match status" value="1"/>
</dbReference>
<evidence type="ECO:0000256" key="6">
    <source>
        <dbReference type="ARBA" id="ARBA00022840"/>
    </source>
</evidence>
<evidence type="ECO:0000256" key="1">
    <source>
        <dbReference type="ARBA" id="ARBA00004604"/>
    </source>
</evidence>
<comment type="caution">
    <text evidence="10">Lacks conserved residue(s) required for the propagation of feature annotation.</text>
</comment>
<dbReference type="SUPFAM" id="SSF55729">
    <property type="entry name" value="Acyl-CoA N-acyltransferases (Nat)"/>
    <property type="match status" value="1"/>
</dbReference>
<feature type="domain" description="TcmA/NAT10 helicase" evidence="11">
    <location>
        <begin position="281"/>
        <end position="485"/>
    </location>
</feature>
<dbReference type="Gene3D" id="3.40.50.300">
    <property type="entry name" value="P-loop containing nucleotide triphosphate hydrolases"/>
    <property type="match status" value="1"/>
</dbReference>
<accession>A0A3R7PWK3</accession>
<dbReference type="FunFam" id="3.40.50.300:FF:002218">
    <property type="entry name" value="tRNA(Met) cytidine acetyltransferase TmcA"/>
    <property type="match status" value="1"/>
</dbReference>
<dbReference type="InterPro" id="IPR016181">
    <property type="entry name" value="Acyl_CoA_acyltransferase"/>
</dbReference>
<keyword evidence="2 10" id="KW-0698">rRNA processing</keyword>
<keyword evidence="4 10" id="KW-0819">tRNA processing</keyword>
<evidence type="ECO:0000259" key="13">
    <source>
        <dbReference type="Pfam" id="PF13718"/>
    </source>
</evidence>
<dbReference type="Pfam" id="PF13718">
    <property type="entry name" value="GNAT_acetyltr_2"/>
    <property type="match status" value="1"/>
</dbReference>
<evidence type="ECO:0000313" key="15">
    <source>
        <dbReference type="EMBL" id="ROT61778.1"/>
    </source>
</evidence>
<dbReference type="InterPro" id="IPR007807">
    <property type="entry name" value="TcmA/NAT10_helicase"/>
</dbReference>
<evidence type="ECO:0000256" key="7">
    <source>
        <dbReference type="ARBA" id="ARBA00023242"/>
    </source>
</evidence>
<keyword evidence="6 10" id="KW-0067">ATP-binding</keyword>
<feature type="binding site" evidence="10">
    <location>
        <begin position="286"/>
        <end position="295"/>
    </location>
    <ligand>
        <name>ATP</name>
        <dbReference type="ChEBI" id="CHEBI:30616"/>
    </ligand>
</feature>
<dbReference type="HAMAP" id="MF_03211">
    <property type="entry name" value="RNA_acetyltr_Nat10"/>
    <property type="match status" value="1"/>
</dbReference>